<dbReference type="Proteomes" id="UP000076738">
    <property type="component" value="Unassembled WGS sequence"/>
</dbReference>
<gene>
    <name evidence="2" type="ORF">CALVIDRAFT_307295</name>
</gene>
<evidence type="ECO:0000256" key="1">
    <source>
        <dbReference type="SAM" id="MobiDB-lite"/>
    </source>
</evidence>
<dbReference type="AlphaFoldDB" id="A0A167IBM2"/>
<feature type="region of interest" description="Disordered" evidence="1">
    <location>
        <begin position="22"/>
        <end position="77"/>
    </location>
</feature>
<evidence type="ECO:0000313" key="2">
    <source>
        <dbReference type="EMBL" id="KZO92485.1"/>
    </source>
</evidence>
<keyword evidence="3" id="KW-1185">Reference proteome</keyword>
<proteinExistence type="predicted"/>
<organism evidence="2 3">
    <name type="scientific">Calocera viscosa (strain TUFC12733)</name>
    <dbReference type="NCBI Taxonomy" id="1330018"/>
    <lineage>
        <taxon>Eukaryota</taxon>
        <taxon>Fungi</taxon>
        <taxon>Dikarya</taxon>
        <taxon>Basidiomycota</taxon>
        <taxon>Agaricomycotina</taxon>
        <taxon>Dacrymycetes</taxon>
        <taxon>Dacrymycetales</taxon>
        <taxon>Dacrymycetaceae</taxon>
        <taxon>Calocera</taxon>
    </lineage>
</organism>
<dbReference type="EMBL" id="KV417310">
    <property type="protein sequence ID" value="KZO92485.1"/>
    <property type="molecule type" value="Genomic_DNA"/>
</dbReference>
<reference evidence="2 3" key="1">
    <citation type="journal article" date="2016" name="Mol. Biol. Evol.">
        <title>Comparative Genomics of Early-Diverging Mushroom-Forming Fungi Provides Insights into the Origins of Lignocellulose Decay Capabilities.</title>
        <authorList>
            <person name="Nagy L.G."/>
            <person name="Riley R."/>
            <person name="Tritt A."/>
            <person name="Adam C."/>
            <person name="Daum C."/>
            <person name="Floudas D."/>
            <person name="Sun H."/>
            <person name="Yadav J.S."/>
            <person name="Pangilinan J."/>
            <person name="Larsson K.H."/>
            <person name="Matsuura K."/>
            <person name="Barry K."/>
            <person name="Labutti K."/>
            <person name="Kuo R."/>
            <person name="Ohm R.A."/>
            <person name="Bhattacharya S.S."/>
            <person name="Shirouzu T."/>
            <person name="Yoshinaga Y."/>
            <person name="Martin F.M."/>
            <person name="Grigoriev I.V."/>
            <person name="Hibbett D.S."/>
        </authorList>
    </citation>
    <scope>NUCLEOTIDE SEQUENCE [LARGE SCALE GENOMIC DNA]</scope>
    <source>
        <strain evidence="2 3">TUFC12733</strain>
    </source>
</reference>
<accession>A0A167IBM2</accession>
<feature type="compositionally biased region" description="Basic residues" evidence="1">
    <location>
        <begin position="42"/>
        <end position="56"/>
    </location>
</feature>
<evidence type="ECO:0000313" key="3">
    <source>
        <dbReference type="Proteomes" id="UP000076738"/>
    </source>
</evidence>
<protein>
    <submittedName>
        <fullName evidence="2">Uncharacterized protein</fullName>
    </submittedName>
</protein>
<sequence length="218" mass="24629">MAALERQSPRLNVNRAPAVCPKSSLFSHSHTHPRTSHEYRRTGRRRGHTRHHRSAKRAGVQTKPPPHKTGSHVSPLLRNSFHPTRQHRWRSAASPCFPPIPSYPRAAPVSCSHCDCTTRSLNQYCGWPAYVTTRSRRRRPTETFDLRKGRQRMRVPSHHHPSVLRSMPQPLPCLKTGAAAFSLSPLLQILLLARCRPCSPPLMSDDPALPCRPPTPKS</sequence>
<name>A0A167IBM2_CALVF</name>